<dbReference type="AlphaFoldDB" id="A0A7C9E5L5"/>
<reference evidence="1" key="1">
    <citation type="journal article" date="2013" name="J. Plant Res.">
        <title>Effect of fungi and light on seed germination of three Opuntia species from semiarid lands of central Mexico.</title>
        <authorList>
            <person name="Delgado-Sanchez P."/>
            <person name="Jimenez-Bremont J.F."/>
            <person name="Guerrero-Gonzalez Mde L."/>
            <person name="Flores J."/>
        </authorList>
    </citation>
    <scope>NUCLEOTIDE SEQUENCE</scope>
    <source>
        <tissue evidence="1">Cladode</tissue>
    </source>
</reference>
<name>A0A7C9E5L5_OPUST</name>
<accession>A0A7C9E5L5</accession>
<evidence type="ECO:0000313" key="1">
    <source>
        <dbReference type="EMBL" id="MBA4656065.1"/>
    </source>
</evidence>
<proteinExistence type="predicted"/>
<organism evidence="1">
    <name type="scientific">Opuntia streptacantha</name>
    <name type="common">Prickly pear cactus</name>
    <name type="synonym">Opuntia cardona</name>
    <dbReference type="NCBI Taxonomy" id="393608"/>
    <lineage>
        <taxon>Eukaryota</taxon>
        <taxon>Viridiplantae</taxon>
        <taxon>Streptophyta</taxon>
        <taxon>Embryophyta</taxon>
        <taxon>Tracheophyta</taxon>
        <taxon>Spermatophyta</taxon>
        <taxon>Magnoliopsida</taxon>
        <taxon>eudicotyledons</taxon>
        <taxon>Gunneridae</taxon>
        <taxon>Pentapetalae</taxon>
        <taxon>Caryophyllales</taxon>
        <taxon>Cactineae</taxon>
        <taxon>Cactaceae</taxon>
        <taxon>Opuntioideae</taxon>
        <taxon>Opuntia</taxon>
    </lineage>
</organism>
<sequence>MMGKHPRRGLNLCWGRGRKGGFFGRGRGWGICLLFPTRPVAIPNFIAYTFVSVGMPFAAQTHNLLRALPPMLLVFNQELDLQLVMRDFRSWFPTRLQGCFASI</sequence>
<dbReference type="EMBL" id="GISG01190523">
    <property type="protein sequence ID" value="MBA4656065.1"/>
    <property type="molecule type" value="Transcribed_RNA"/>
</dbReference>
<protein>
    <submittedName>
        <fullName evidence="1">Uncharacterized protein</fullName>
    </submittedName>
</protein>
<reference evidence="1" key="2">
    <citation type="submission" date="2020-07" db="EMBL/GenBank/DDBJ databases">
        <authorList>
            <person name="Vera ALvarez R."/>
            <person name="Arias-Moreno D.M."/>
            <person name="Jimenez-Jacinto V."/>
            <person name="Jimenez-Bremont J.F."/>
            <person name="Swaminathan K."/>
            <person name="Moose S.P."/>
            <person name="Guerrero-Gonzalez M.L."/>
            <person name="Marino-Ramirez L."/>
            <person name="Landsman D."/>
            <person name="Rodriguez-Kessler M."/>
            <person name="Delgado-Sanchez P."/>
        </authorList>
    </citation>
    <scope>NUCLEOTIDE SEQUENCE</scope>
    <source>
        <tissue evidence="1">Cladode</tissue>
    </source>
</reference>